<name>A0A835TWE9_9PASS</name>
<dbReference type="SUPFAM" id="SSF53448">
    <property type="entry name" value="Nucleotide-diphospho-sugar transferases"/>
    <property type="match status" value="1"/>
</dbReference>
<evidence type="ECO:0000313" key="3">
    <source>
        <dbReference type="Proteomes" id="UP000618051"/>
    </source>
</evidence>
<dbReference type="EMBL" id="JADDUC020000011">
    <property type="protein sequence ID" value="KAI1235862.1"/>
    <property type="molecule type" value="Genomic_DNA"/>
</dbReference>
<reference evidence="2" key="3">
    <citation type="submission" date="2022-01" db="EMBL/GenBank/DDBJ databases">
        <authorList>
            <person name="Rubenstein D.R."/>
        </authorList>
    </citation>
    <scope>NUCLEOTIDE SEQUENCE</scope>
    <source>
        <strain evidence="2">SS15</strain>
        <tissue evidence="2">Liver</tissue>
    </source>
</reference>
<comment type="caution">
    <text evidence="1">The sequence shown here is derived from an EMBL/GenBank/DDBJ whole genome shotgun (WGS) entry which is preliminary data.</text>
</comment>
<keyword evidence="1" id="KW-0808">Transferase</keyword>
<dbReference type="GO" id="GO:0005789">
    <property type="term" value="C:endoplasmic reticulum membrane"/>
    <property type="evidence" value="ECO:0007669"/>
    <property type="project" value="TreeGrafter"/>
</dbReference>
<dbReference type="AlphaFoldDB" id="A0A835TWE9"/>
<dbReference type="GO" id="GO:0016266">
    <property type="term" value="P:protein O-linked glycosylation via N-acetyl-galactosamine"/>
    <property type="evidence" value="ECO:0007669"/>
    <property type="project" value="TreeGrafter"/>
</dbReference>
<keyword evidence="3" id="KW-1185">Reference proteome</keyword>
<feature type="non-terminal residue" evidence="1">
    <location>
        <position position="608"/>
    </location>
</feature>
<protein>
    <submittedName>
        <fullName evidence="1">Xyloside xylosyltransferase 1</fullName>
    </submittedName>
</protein>
<evidence type="ECO:0000313" key="1">
    <source>
        <dbReference type="EMBL" id="KAG0120108.1"/>
    </source>
</evidence>
<sequence>NVVGFSYGDLLRPVTQINNESSQIPKLPLPSWAGSRALYIPMLVVLFHEQAVSAFAAREQWFACLVTWGGCCYRNGTTDRAARQGWVSWGLCCAIQRQALALSPAAGTAAAGPPHRGTCWPWSLHEGFYGTRLSAKARGQAWVFRVPSPGRGHRASAVPVPQQCPALGSAMLASARTGPSPYRDQWSQPCIQQAQLCRESTPARTCCRARLHAGLRSRKSGLHPCCCPVTACLCSREQALILRVIVHDVNELTEKLFPIVEAMQKHFSAGSGTYYSDSIFFLSVAMHRIMPKEITQIIQVDLDLKYKTNIRDLFDEFDNFPEGAVIGIAREMQPVYRHTFWQYRRENPQTKVGEPPPDGLPGFNSGVLLLNLEAMRQSNLYNQLLEPTMVQKLTEKYHFKGHLGDQDFFTMVGMEHPELFHVLDCTWNRQLCTWWRDHGYSDVFDQYFQCEGEPHPPRGRAVQLLEQDIHSHCIQGSALDEIHGAHLCLSCWGMGTAETETAAFALGWESPASSCVSFVIPWWPISAPHAENWSGPSGEQTLSSGHLPFEAFQKGKRALKTQKLQISFAFNLSYENKAADVRHAWLFFCGTTEVLCNRRFPALIMIKK</sequence>
<reference evidence="1" key="1">
    <citation type="submission" date="2020-10" db="EMBL/GenBank/DDBJ databases">
        <title>Feather gene expression reveals the developmental basis of iridescence in African starlings.</title>
        <authorList>
            <person name="Rubenstein D.R."/>
        </authorList>
    </citation>
    <scope>NUCLEOTIDE SEQUENCE</scope>
    <source>
        <strain evidence="1">SS15</strain>
        <tissue evidence="1">Liver</tissue>
    </source>
</reference>
<evidence type="ECO:0000313" key="2">
    <source>
        <dbReference type="EMBL" id="KAI1235862.1"/>
    </source>
</evidence>
<dbReference type="Pfam" id="PF01501">
    <property type="entry name" value="Glyco_transf_8"/>
    <property type="match status" value="1"/>
</dbReference>
<dbReference type="InterPro" id="IPR042465">
    <property type="entry name" value="XXLT1"/>
</dbReference>
<dbReference type="PANTHER" id="PTHR46612:SF1">
    <property type="entry name" value="XYLOSIDE XYLOSYLTRANSFERASE 1"/>
    <property type="match status" value="1"/>
</dbReference>
<dbReference type="Gene3D" id="3.90.550.10">
    <property type="entry name" value="Spore Coat Polysaccharide Biosynthesis Protein SpsA, Chain A"/>
    <property type="match status" value="1"/>
</dbReference>
<organism evidence="1">
    <name type="scientific">Lamprotornis superbus</name>
    <dbReference type="NCBI Taxonomy" id="245042"/>
    <lineage>
        <taxon>Eukaryota</taxon>
        <taxon>Metazoa</taxon>
        <taxon>Chordata</taxon>
        <taxon>Craniata</taxon>
        <taxon>Vertebrata</taxon>
        <taxon>Euteleostomi</taxon>
        <taxon>Archelosauria</taxon>
        <taxon>Archosauria</taxon>
        <taxon>Dinosauria</taxon>
        <taxon>Saurischia</taxon>
        <taxon>Theropoda</taxon>
        <taxon>Coelurosauria</taxon>
        <taxon>Aves</taxon>
        <taxon>Neognathae</taxon>
        <taxon>Neoaves</taxon>
        <taxon>Telluraves</taxon>
        <taxon>Australaves</taxon>
        <taxon>Passeriformes</taxon>
        <taxon>Sturnidae</taxon>
        <taxon>Lamprotornis</taxon>
    </lineage>
</organism>
<gene>
    <name evidence="2" type="ORF">IHE44_0001953</name>
    <name evidence="1" type="ORF">IHE44_012969</name>
</gene>
<dbReference type="Proteomes" id="UP000618051">
    <property type="component" value="Unassembled WGS sequence"/>
</dbReference>
<dbReference type="InterPro" id="IPR002495">
    <property type="entry name" value="Glyco_trans_8"/>
</dbReference>
<dbReference type="OrthoDB" id="411524at2759"/>
<accession>A0A835TWE9</accession>
<reference evidence="2 3" key="2">
    <citation type="journal article" date="2021" name="J. Hered.">
        <title>Feather Gene Expression Elucidates the Developmental Basis of Plumage Iridescence in African Starlings.</title>
        <authorList>
            <person name="Rubenstein D.R."/>
            <person name="Corvelo A."/>
            <person name="MacManes M.D."/>
            <person name="Maia R."/>
            <person name="Narzisi G."/>
            <person name="Rousaki A."/>
            <person name="Vandenabeele P."/>
            <person name="Shawkey M.D."/>
            <person name="Solomon J."/>
        </authorList>
    </citation>
    <scope>NUCLEOTIDE SEQUENCE [LARGE SCALE GENOMIC DNA]</scope>
    <source>
        <strain evidence="2">SS15</strain>
    </source>
</reference>
<dbReference type="GO" id="GO:0140560">
    <property type="term" value="F:xylosyl alpha-1,3-xylosyltransferase activity"/>
    <property type="evidence" value="ECO:0007669"/>
    <property type="project" value="TreeGrafter"/>
</dbReference>
<dbReference type="PANTHER" id="PTHR46612">
    <property type="entry name" value="XYLOSIDE XYLOSYLTRANSFERASE 1"/>
    <property type="match status" value="1"/>
</dbReference>
<dbReference type="InterPro" id="IPR029044">
    <property type="entry name" value="Nucleotide-diphossugar_trans"/>
</dbReference>
<proteinExistence type="predicted"/>
<dbReference type="EMBL" id="JADDUC010000068">
    <property type="protein sequence ID" value="KAG0120108.1"/>
    <property type="molecule type" value="Genomic_DNA"/>
</dbReference>